<sequence>MISYHDTLLWNVSKEQRELLDKLLPNSSATRFFDEYRKRKITNDLLQDAVNLIMEMREGSEKYLKKYEIEVDSVESDFMEIHKNLDKACNAEVNRFDEIKAVRAIILSKINNTHELLKKEAILELIFDENLKMNKVDISGWRVLDNFAMRKQQEAISKDYDEERFRDFLMVYENNTENGTVEKYIEMMMKEELTVTQRSEIEEYKKDLKKREKMEKCREKLARLFHTNSYIVKKSYARIFKISGTWKQHYKEICRILNEIQTFARYSEIDKKTEIEKIQSFSHFRESETTANVIQQEYEELEKFALEVQSTLKELVEVEKFSTK</sequence>
<dbReference type="AlphaFoldDB" id="A0A9P1J333"/>
<name>A0A9P1J333_9PELO</name>
<protein>
    <submittedName>
        <fullName evidence="1">Uncharacterized protein</fullName>
    </submittedName>
</protein>
<evidence type="ECO:0000313" key="2">
    <source>
        <dbReference type="Proteomes" id="UP001152747"/>
    </source>
</evidence>
<evidence type="ECO:0000313" key="1">
    <source>
        <dbReference type="EMBL" id="CAI5454093.1"/>
    </source>
</evidence>
<dbReference type="Proteomes" id="UP001152747">
    <property type="component" value="Unassembled WGS sequence"/>
</dbReference>
<accession>A0A9P1J333</accession>
<comment type="caution">
    <text evidence="1">The sequence shown here is derived from an EMBL/GenBank/DDBJ whole genome shotgun (WGS) entry which is preliminary data.</text>
</comment>
<gene>
    <name evidence="1" type="ORF">CAMP_LOCUS16730</name>
</gene>
<reference evidence="1" key="1">
    <citation type="submission" date="2022-11" db="EMBL/GenBank/DDBJ databases">
        <authorList>
            <person name="Kikuchi T."/>
        </authorList>
    </citation>
    <scope>NUCLEOTIDE SEQUENCE</scope>
    <source>
        <strain evidence="1">PS1010</strain>
    </source>
</reference>
<proteinExistence type="predicted"/>
<organism evidence="1 2">
    <name type="scientific">Caenorhabditis angaria</name>
    <dbReference type="NCBI Taxonomy" id="860376"/>
    <lineage>
        <taxon>Eukaryota</taxon>
        <taxon>Metazoa</taxon>
        <taxon>Ecdysozoa</taxon>
        <taxon>Nematoda</taxon>
        <taxon>Chromadorea</taxon>
        <taxon>Rhabditida</taxon>
        <taxon>Rhabditina</taxon>
        <taxon>Rhabditomorpha</taxon>
        <taxon>Rhabditoidea</taxon>
        <taxon>Rhabditidae</taxon>
        <taxon>Peloderinae</taxon>
        <taxon>Caenorhabditis</taxon>
    </lineage>
</organism>
<dbReference type="EMBL" id="CANHGI010000006">
    <property type="protein sequence ID" value="CAI5454093.1"/>
    <property type="molecule type" value="Genomic_DNA"/>
</dbReference>
<keyword evidence="2" id="KW-1185">Reference proteome</keyword>